<dbReference type="OrthoDB" id="10006090at2759"/>
<reference evidence="2" key="1">
    <citation type="submission" date="2009-08" db="EMBL/GenBank/DDBJ databases">
        <title>Annotation of Salpingoeca rosetta.</title>
        <authorList>
            <consortium name="The Broad Institute Genome Sequencing Platform"/>
            <person name="Russ C."/>
            <person name="Cuomo C."/>
            <person name="Burger G."/>
            <person name="Gray M.W."/>
            <person name="Holland P.W.H."/>
            <person name="King N."/>
            <person name="Lang F.B.F."/>
            <person name="Roger A.J."/>
            <person name="Ruiz-Trillo I."/>
            <person name="Young S.K."/>
            <person name="Zeng Q."/>
            <person name="Gargeya S."/>
            <person name="Alvarado L."/>
            <person name="Berlin A."/>
            <person name="Chapman S.B."/>
            <person name="Chen Z."/>
            <person name="Freedman E."/>
            <person name="Gellesch M."/>
            <person name="Goldberg J."/>
            <person name="Griggs A."/>
            <person name="Gujja S."/>
            <person name="Heilman E."/>
            <person name="Heiman D."/>
            <person name="Howarth C."/>
            <person name="Mehta T."/>
            <person name="Neiman D."/>
            <person name="Pearson M."/>
            <person name="Roberts A."/>
            <person name="Saif S."/>
            <person name="Shea T."/>
            <person name="Shenoy N."/>
            <person name="Sisk P."/>
            <person name="Stolte C."/>
            <person name="Sykes S."/>
            <person name="White J."/>
            <person name="Yandava C."/>
            <person name="Haas B."/>
            <person name="Nusbaum C."/>
            <person name="Birren B."/>
        </authorList>
    </citation>
    <scope>NUCLEOTIDE SEQUENCE [LARGE SCALE GENOMIC DNA]</scope>
    <source>
        <strain evidence="2">ATCC 50818</strain>
    </source>
</reference>
<accession>F2U155</accession>
<keyword evidence="3" id="KW-1185">Reference proteome</keyword>
<protein>
    <submittedName>
        <fullName evidence="2">Uncharacterized protein</fullName>
    </submittedName>
</protein>
<dbReference type="PANTHER" id="PTHR33504:SF1">
    <property type="entry name" value="FAMILY WITH SEQUENCE SIMILARITY 90, MEMBER A1B"/>
    <property type="match status" value="1"/>
</dbReference>
<evidence type="ECO:0000256" key="1">
    <source>
        <dbReference type="SAM" id="MobiDB-lite"/>
    </source>
</evidence>
<organism evidence="3">
    <name type="scientific">Salpingoeca rosetta (strain ATCC 50818 / BSB-021)</name>
    <dbReference type="NCBI Taxonomy" id="946362"/>
    <lineage>
        <taxon>Eukaryota</taxon>
        <taxon>Choanoflagellata</taxon>
        <taxon>Craspedida</taxon>
        <taxon>Salpingoecidae</taxon>
        <taxon>Salpingoeca</taxon>
    </lineage>
</organism>
<dbReference type="EMBL" id="GL832958">
    <property type="protein sequence ID" value="EGD80629.1"/>
    <property type="molecule type" value="Genomic_DNA"/>
</dbReference>
<dbReference type="GeneID" id="16077786"/>
<sequence length="469" mass="51821">MDIFHESSGLGCTTTTPMTTTFTRRFPQQQHHRTAVGGADDEEMQQRHVEHVAATIITRAVRRVAWRRLFQRLKLAVKAAETAYAVDFIRTLCPAEAELLLDPTLSPTIRFRFGGDQYPPQIFFKIYLSPCGTKVQYMSARQLFRASTQAAEDARSMMGPRKYMEQVIEDWYLHVNSGGMSDLIDVSDEREYVQVMTALDKQSAMSGGRSNDWRPLHTIEPTTSSSTVNDFIEHVRSGGRTELKMITQELNATVLIDDQLAKLRAATAHRALTRTRTGTQTGRMSAHGRARRMNQLRRAYGVGTPQTQQTPQLAASLSSTMTGKPATPALQQQPSALQQQPSQQQVVARSALASAQEQRAGTGSERRWSHSRPANEESALTMVEAPHSTWRDDSGGDGAGDGAGVARRRGDVGGGDEDVFDASGGFGSVDGYDDYYEEDDDEDKLFEWSQQVPVDVGALDLDEDLLGSL</sequence>
<feature type="compositionally biased region" description="Polar residues" evidence="1">
    <location>
        <begin position="313"/>
        <end position="322"/>
    </location>
</feature>
<proteinExistence type="predicted"/>
<dbReference type="KEGG" id="sre:PTSG_01217"/>
<dbReference type="AlphaFoldDB" id="F2U155"/>
<dbReference type="InParanoid" id="F2U155"/>
<name>F2U155_SALR5</name>
<dbReference type="PANTHER" id="PTHR33504">
    <property type="entry name" value="NADH DEHYDROGENASE (UBIQUINONE) 1 BETA SUBCOMPLEX, 4"/>
    <property type="match status" value="1"/>
</dbReference>
<evidence type="ECO:0000313" key="3">
    <source>
        <dbReference type="Proteomes" id="UP000007799"/>
    </source>
</evidence>
<feature type="compositionally biased region" description="Low complexity" evidence="1">
    <location>
        <begin position="329"/>
        <end position="345"/>
    </location>
</feature>
<dbReference type="RefSeq" id="XP_004997190.1">
    <property type="nucleotide sequence ID" value="XM_004997133.1"/>
</dbReference>
<feature type="region of interest" description="Disordered" evidence="1">
    <location>
        <begin position="302"/>
        <end position="377"/>
    </location>
</feature>
<dbReference type="eggNOG" id="ENOG502QUVK">
    <property type="taxonomic scope" value="Eukaryota"/>
</dbReference>
<gene>
    <name evidence="2" type="ORF">PTSG_01217</name>
</gene>
<evidence type="ECO:0000313" key="2">
    <source>
        <dbReference type="EMBL" id="EGD80629.1"/>
    </source>
</evidence>
<feature type="compositionally biased region" description="Acidic residues" evidence="1">
    <location>
        <begin position="431"/>
        <end position="441"/>
    </location>
</feature>
<dbReference type="Proteomes" id="UP000007799">
    <property type="component" value="Unassembled WGS sequence"/>
</dbReference>
<feature type="region of interest" description="Disordered" evidence="1">
    <location>
        <begin position="410"/>
        <end position="441"/>
    </location>
</feature>